<dbReference type="SUPFAM" id="SSF47986">
    <property type="entry name" value="DEATH domain"/>
    <property type="match status" value="1"/>
</dbReference>
<dbReference type="Gene3D" id="1.10.533.10">
    <property type="entry name" value="Death Domain, Fas"/>
    <property type="match status" value="1"/>
</dbReference>
<dbReference type="EMBL" id="NHOQ01000318">
    <property type="protein sequence ID" value="PWA31035.1"/>
    <property type="molecule type" value="Genomic_DNA"/>
</dbReference>
<dbReference type="GO" id="GO:0005886">
    <property type="term" value="C:plasma membrane"/>
    <property type="evidence" value="ECO:0007669"/>
    <property type="project" value="TreeGrafter"/>
</dbReference>
<reference evidence="4 5" key="1">
    <citation type="journal article" date="2018" name="G3 (Bethesda)">
        <title>A High-Quality Reference Genome for the Invasive Mosquitofish Gambusia affinis Using a Chicago Library.</title>
        <authorList>
            <person name="Hoffberg S.L."/>
            <person name="Troendle N.J."/>
            <person name="Glenn T.C."/>
            <person name="Mahmud O."/>
            <person name="Louha S."/>
            <person name="Chalopin D."/>
            <person name="Bennetzen J.L."/>
            <person name="Mauricio R."/>
        </authorList>
    </citation>
    <scope>NUCLEOTIDE SEQUENCE [LARGE SCALE GENOMIC DNA]</scope>
    <source>
        <strain evidence="4">NE01/NJP1002.9</strain>
        <tissue evidence="4">Muscle</tissue>
    </source>
</reference>
<accession>A0A315W7W9</accession>
<evidence type="ECO:0000256" key="2">
    <source>
        <dbReference type="SAM" id="Phobius"/>
    </source>
</evidence>
<dbReference type="STRING" id="33528.ENSGAFP00000028394"/>
<organism evidence="4 5">
    <name type="scientific">Gambusia affinis</name>
    <name type="common">Western mosquitofish</name>
    <name type="synonym">Heterandria affinis</name>
    <dbReference type="NCBI Taxonomy" id="33528"/>
    <lineage>
        <taxon>Eukaryota</taxon>
        <taxon>Metazoa</taxon>
        <taxon>Chordata</taxon>
        <taxon>Craniata</taxon>
        <taxon>Vertebrata</taxon>
        <taxon>Euteleostomi</taxon>
        <taxon>Actinopterygii</taxon>
        <taxon>Neopterygii</taxon>
        <taxon>Teleostei</taxon>
        <taxon>Neoteleostei</taxon>
        <taxon>Acanthomorphata</taxon>
        <taxon>Ovalentaria</taxon>
        <taxon>Atherinomorphae</taxon>
        <taxon>Cyprinodontiformes</taxon>
        <taxon>Poeciliidae</taxon>
        <taxon>Poeciliinae</taxon>
        <taxon>Gambusia</taxon>
    </lineage>
</organism>
<evidence type="ECO:0000259" key="3">
    <source>
        <dbReference type="PROSITE" id="PS50017"/>
    </source>
</evidence>
<evidence type="ECO:0000313" key="4">
    <source>
        <dbReference type="EMBL" id="PWA31035.1"/>
    </source>
</evidence>
<protein>
    <recommendedName>
        <fullName evidence="3">Death domain-containing protein</fullName>
    </recommendedName>
</protein>
<dbReference type="InterPro" id="IPR022329">
    <property type="entry name" value="TNFR_25"/>
</dbReference>
<name>A0A315W7W9_GAMAF</name>
<feature type="transmembrane region" description="Helical" evidence="2">
    <location>
        <begin position="85"/>
        <end position="107"/>
    </location>
</feature>
<dbReference type="InterPro" id="IPR011029">
    <property type="entry name" value="DEATH-like_dom_sf"/>
</dbReference>
<evidence type="ECO:0000313" key="5">
    <source>
        <dbReference type="Proteomes" id="UP000250572"/>
    </source>
</evidence>
<keyword evidence="2" id="KW-0812">Transmembrane</keyword>
<dbReference type="AlphaFoldDB" id="A0A315W7W9"/>
<feature type="coiled-coil region" evidence="1">
    <location>
        <begin position="261"/>
        <end position="288"/>
    </location>
</feature>
<proteinExistence type="predicted"/>
<gene>
    <name evidence="4" type="ORF">CCH79_00010628</name>
</gene>
<keyword evidence="2" id="KW-1133">Transmembrane helix</keyword>
<feature type="domain" description="Death" evidence="3">
    <location>
        <begin position="193"/>
        <end position="275"/>
    </location>
</feature>
<dbReference type="Pfam" id="PF00531">
    <property type="entry name" value="Death"/>
    <property type="match status" value="1"/>
</dbReference>
<dbReference type="PROSITE" id="PS50017">
    <property type="entry name" value="DEATH_DOMAIN"/>
    <property type="match status" value="1"/>
</dbReference>
<dbReference type="PANTHER" id="PTHR47220:SF1">
    <property type="entry name" value="TUMOR NECROSIS FACTOR RECEPTOR SUPERFAMILY MEMBER 25"/>
    <property type="match status" value="1"/>
</dbReference>
<keyword evidence="1" id="KW-0175">Coiled coil</keyword>
<comment type="caution">
    <text evidence="4">The sequence shown here is derived from an EMBL/GenBank/DDBJ whole genome shotgun (WGS) entry which is preliminary data.</text>
</comment>
<dbReference type="PANTHER" id="PTHR47220">
    <property type="entry name" value="TUMOR NECROSIS FACTOR RECEPTOR SUPERFAMILY MEMBER 25"/>
    <property type="match status" value="1"/>
</dbReference>
<evidence type="ECO:0000256" key="1">
    <source>
        <dbReference type="SAM" id="Coils"/>
    </source>
</evidence>
<dbReference type="Proteomes" id="UP000250572">
    <property type="component" value="Unassembled WGS sequence"/>
</dbReference>
<keyword evidence="2" id="KW-0472">Membrane</keyword>
<sequence>MGRGGSINDINEDYCDMCQPCQSGKRSKPALCEAPRMQDKSHHSSTSIASGFDYCFDCRPGFTVRKTDSFHHTENIKSNYGENTLFWLSFVGVVTSLLLFWFLLLFCRNLLRKEAVLPCWDKQKNLQRLPQELKLDEQRSHHCSSPTTQTFAVFEETPMMSLCQEPPAHISGHVRHSLHTDARRYEHCDRWPAIVLYAIIKEVPLRRWKEFLRLLSVPDQQMERVEMEAGLGSMEKQYQMLRLWSQRSSASLNEVYSSLHLMELSGCVQQLQENLERLQWRCEAKQALTA</sequence>
<keyword evidence="5" id="KW-1185">Reference proteome</keyword>
<dbReference type="InterPro" id="IPR000488">
    <property type="entry name" value="Death_dom"/>
</dbReference>
<dbReference type="GO" id="GO:0007165">
    <property type="term" value="P:signal transduction"/>
    <property type="evidence" value="ECO:0007669"/>
    <property type="project" value="InterPro"/>
</dbReference>